<organism evidence="5">
    <name type="scientific">uncultured bacterium</name>
    <name type="common">gcode 4</name>
    <dbReference type="NCBI Taxonomy" id="1234023"/>
    <lineage>
        <taxon>Bacteria</taxon>
        <taxon>environmental samples</taxon>
    </lineage>
</organism>
<dbReference type="GO" id="GO:0005524">
    <property type="term" value="F:ATP binding"/>
    <property type="evidence" value="ECO:0007669"/>
    <property type="project" value="UniProtKB-KW"/>
</dbReference>
<accession>K1Z3Y5</accession>
<dbReference type="Pfam" id="PF02661">
    <property type="entry name" value="Fic"/>
    <property type="match status" value="1"/>
</dbReference>
<keyword evidence="2" id="KW-0067">ATP-binding</keyword>
<evidence type="ECO:0000313" key="5">
    <source>
        <dbReference type="EMBL" id="EKD44237.1"/>
    </source>
</evidence>
<evidence type="ECO:0000256" key="1">
    <source>
        <dbReference type="PIRSR" id="PIRSR640198-1"/>
    </source>
</evidence>
<keyword evidence="2" id="KW-0547">Nucleotide-binding</keyword>
<dbReference type="AlphaFoldDB" id="K1Z3Y5"/>
<dbReference type="InterPro" id="IPR040198">
    <property type="entry name" value="Fido_containing"/>
</dbReference>
<comment type="caution">
    <text evidence="5">The sequence shown here is derived from an EMBL/GenBank/DDBJ whole genome shotgun (WGS) entry which is preliminary data.</text>
</comment>
<evidence type="ECO:0000256" key="3">
    <source>
        <dbReference type="PIRSR" id="PIRSR640198-3"/>
    </source>
</evidence>
<feature type="active site" evidence="1">
    <location>
        <position position="177"/>
    </location>
</feature>
<evidence type="ECO:0000259" key="4">
    <source>
        <dbReference type="PROSITE" id="PS51459"/>
    </source>
</evidence>
<reference evidence="5" key="1">
    <citation type="journal article" date="2012" name="Science">
        <title>Fermentation, hydrogen, and sulfur metabolism in multiple uncultivated bacterial phyla.</title>
        <authorList>
            <person name="Wrighton K.C."/>
            <person name="Thomas B.C."/>
            <person name="Sharon I."/>
            <person name="Miller C.S."/>
            <person name="Castelle C.J."/>
            <person name="VerBerkmoes N.C."/>
            <person name="Wilkins M.J."/>
            <person name="Hettich R.L."/>
            <person name="Lipton M.S."/>
            <person name="Williams K.H."/>
            <person name="Long P.E."/>
            <person name="Banfield J.F."/>
        </authorList>
    </citation>
    <scope>NUCLEOTIDE SEQUENCE [LARGE SCALE GENOMIC DNA]</scope>
</reference>
<dbReference type="PANTHER" id="PTHR13504:SF38">
    <property type="entry name" value="FIDO DOMAIN-CONTAINING PROTEIN"/>
    <property type="match status" value="1"/>
</dbReference>
<evidence type="ECO:0000256" key="2">
    <source>
        <dbReference type="PIRSR" id="PIRSR640198-2"/>
    </source>
</evidence>
<proteinExistence type="predicted"/>
<dbReference type="InterPro" id="IPR036597">
    <property type="entry name" value="Fido-like_dom_sf"/>
</dbReference>
<dbReference type="SUPFAM" id="SSF140931">
    <property type="entry name" value="Fic-like"/>
    <property type="match status" value="1"/>
</dbReference>
<name>K1Z3Y5_9BACT</name>
<feature type="binding site" evidence="2">
    <location>
        <begin position="181"/>
        <end position="188"/>
    </location>
    <ligand>
        <name>ATP</name>
        <dbReference type="ChEBI" id="CHEBI:30616"/>
    </ligand>
</feature>
<dbReference type="Gene3D" id="1.10.3290.10">
    <property type="entry name" value="Fido-like domain"/>
    <property type="match status" value="1"/>
</dbReference>
<protein>
    <submittedName>
        <fullName evidence="5">Fic</fullName>
    </submittedName>
</protein>
<dbReference type="EMBL" id="AMFJ01028937">
    <property type="protein sequence ID" value="EKD44237.1"/>
    <property type="molecule type" value="Genomic_DNA"/>
</dbReference>
<feature type="site" description="Important for autoinhibition of adenylyltransferase activity" evidence="3">
    <location>
        <position position="50"/>
    </location>
</feature>
<feature type="domain" description="Fido" evidence="4">
    <location>
        <begin position="100"/>
        <end position="232"/>
    </location>
</feature>
<dbReference type="PROSITE" id="PS51459">
    <property type="entry name" value="FIDO"/>
    <property type="match status" value="1"/>
</dbReference>
<sequence length="247" mass="30274">MVDIDIKQYEEKIRKLKLEIDTFKPFSSVQLKNLQNWFKISFTAHSNAIEWNSFTQEEVKVLIEDGITVWWKTIRELRETQNLAELTNIIWVFFEKDFILDEKFLLELHKNLLTWIEEQNLWKYRETQVYVSWSDDTFPKSKEVPWLMDTLIDFANWEQENILEKIAKIHYDFVKIHPFVDGNGRIARLLMNLYFVKNGFLPIIFPVVTRLEYIRSLWTKQGFEEFYKYFLWQTHENLNDYLRFFRD</sequence>
<dbReference type="PANTHER" id="PTHR13504">
    <property type="entry name" value="FIDO DOMAIN-CONTAINING PROTEIN DDB_G0283145"/>
    <property type="match status" value="1"/>
</dbReference>
<dbReference type="InterPro" id="IPR003812">
    <property type="entry name" value="Fido"/>
</dbReference>
<gene>
    <name evidence="5" type="ORF">ACD_71C00206G0007</name>
</gene>